<accession>A0A542Z8J7</accession>
<dbReference type="InterPro" id="IPR041628">
    <property type="entry name" value="ChlI/MoxR_AAA_lid"/>
</dbReference>
<dbReference type="InterPro" id="IPR003593">
    <property type="entry name" value="AAA+_ATPase"/>
</dbReference>
<dbReference type="Gene3D" id="1.10.8.80">
    <property type="entry name" value="Magnesium chelatase subunit I, C-Terminal domain"/>
    <property type="match status" value="1"/>
</dbReference>
<dbReference type="PANTHER" id="PTHR42759">
    <property type="entry name" value="MOXR FAMILY PROTEIN"/>
    <property type="match status" value="1"/>
</dbReference>
<gene>
    <name evidence="2" type="ORF">FB461_2391</name>
</gene>
<dbReference type="InterPro" id="IPR050764">
    <property type="entry name" value="CbbQ/NirQ/NorQ/GpvN"/>
</dbReference>
<dbReference type="PANTHER" id="PTHR42759:SF5">
    <property type="entry name" value="METHANOL DEHYDROGENASE REGULATOR"/>
    <property type="match status" value="1"/>
</dbReference>
<proteinExistence type="predicted"/>
<dbReference type="SMART" id="SM00382">
    <property type="entry name" value="AAA"/>
    <property type="match status" value="1"/>
</dbReference>
<dbReference type="SUPFAM" id="SSF52540">
    <property type="entry name" value="P-loop containing nucleoside triphosphate hydrolases"/>
    <property type="match status" value="1"/>
</dbReference>
<dbReference type="GO" id="GO:0005524">
    <property type="term" value="F:ATP binding"/>
    <property type="evidence" value="ECO:0007669"/>
    <property type="project" value="InterPro"/>
</dbReference>
<dbReference type="RefSeq" id="WP_211349921.1">
    <property type="nucleotide sequence ID" value="NZ_BAAASV010000002.1"/>
</dbReference>
<keyword evidence="3" id="KW-1185">Reference proteome</keyword>
<dbReference type="Pfam" id="PF17863">
    <property type="entry name" value="AAA_lid_2"/>
    <property type="match status" value="1"/>
</dbReference>
<name>A0A542Z8J7_RARFA</name>
<sequence length="326" mass="34709">MSQSTTAPPEQLTELAAGVSSLRTGLASVITGHPQLIDTTIAVLLAGGHILIEDVPGVGKTTLAKALGRLIDTKVGRIQFTPDLLPSDVTGVTIFHGVEGQSSFRPGPVFANIVIADEINRASPKAQSALLECMAERQVTVDGETYPLPGPFLVVATQNPLEMEGTYPLPEAQRDRFMARLDVGYPSYEAELQMLEQREAGDPLDDLQPVLEAATISRFASLVRRVYVTPSLKAYLVQLVAATRQHPMVRVGASPRATLQLTQAARALAATRARNFVVPDDIQAIALQVLAHRIVMSPTARAEGVSASDVVSQVLATVSLPPPTTA</sequence>
<organism evidence="2 3">
    <name type="scientific">Rarobacter faecitabidus</name>
    <dbReference type="NCBI Taxonomy" id="13243"/>
    <lineage>
        <taxon>Bacteria</taxon>
        <taxon>Bacillati</taxon>
        <taxon>Actinomycetota</taxon>
        <taxon>Actinomycetes</taxon>
        <taxon>Micrococcales</taxon>
        <taxon>Rarobacteraceae</taxon>
        <taxon>Rarobacter</taxon>
    </lineage>
</organism>
<dbReference type="EMBL" id="VFOS01000006">
    <property type="protein sequence ID" value="TQL56668.1"/>
    <property type="molecule type" value="Genomic_DNA"/>
</dbReference>
<dbReference type="PIRSF" id="PIRSF002849">
    <property type="entry name" value="AAA_ATPase_chaperone_MoxR_prd"/>
    <property type="match status" value="1"/>
</dbReference>
<evidence type="ECO:0000313" key="3">
    <source>
        <dbReference type="Proteomes" id="UP000315389"/>
    </source>
</evidence>
<dbReference type="Pfam" id="PF07726">
    <property type="entry name" value="AAA_3"/>
    <property type="match status" value="1"/>
</dbReference>
<dbReference type="InterPro" id="IPR011703">
    <property type="entry name" value="ATPase_AAA-3"/>
</dbReference>
<dbReference type="InterPro" id="IPR027417">
    <property type="entry name" value="P-loop_NTPase"/>
</dbReference>
<reference evidence="2 3" key="1">
    <citation type="submission" date="2019-06" db="EMBL/GenBank/DDBJ databases">
        <title>Sequencing the genomes of 1000 actinobacteria strains.</title>
        <authorList>
            <person name="Klenk H.-P."/>
        </authorList>
    </citation>
    <scope>NUCLEOTIDE SEQUENCE [LARGE SCALE GENOMIC DNA]</scope>
    <source>
        <strain evidence="2 3">DSM 4813</strain>
    </source>
</reference>
<evidence type="ECO:0000259" key="1">
    <source>
        <dbReference type="SMART" id="SM00382"/>
    </source>
</evidence>
<protein>
    <submittedName>
        <fullName evidence="2">MoxR-like ATPase</fullName>
    </submittedName>
</protein>
<dbReference type="GO" id="GO:0016887">
    <property type="term" value="F:ATP hydrolysis activity"/>
    <property type="evidence" value="ECO:0007669"/>
    <property type="project" value="InterPro"/>
</dbReference>
<feature type="domain" description="AAA+ ATPase" evidence="1">
    <location>
        <begin position="46"/>
        <end position="187"/>
    </location>
</feature>
<comment type="caution">
    <text evidence="2">The sequence shown here is derived from an EMBL/GenBank/DDBJ whole genome shotgun (WGS) entry which is preliminary data.</text>
</comment>
<evidence type="ECO:0000313" key="2">
    <source>
        <dbReference type="EMBL" id="TQL56668.1"/>
    </source>
</evidence>
<dbReference type="Proteomes" id="UP000315389">
    <property type="component" value="Unassembled WGS sequence"/>
</dbReference>
<dbReference type="CDD" id="cd00009">
    <property type="entry name" value="AAA"/>
    <property type="match status" value="1"/>
</dbReference>
<dbReference type="Gene3D" id="3.40.50.300">
    <property type="entry name" value="P-loop containing nucleotide triphosphate hydrolases"/>
    <property type="match status" value="1"/>
</dbReference>
<dbReference type="AlphaFoldDB" id="A0A542Z8J7"/>